<evidence type="ECO:0000313" key="3">
    <source>
        <dbReference type="Proteomes" id="UP000499080"/>
    </source>
</evidence>
<name>A0A4Y2HTA3_ARAVE</name>
<organism evidence="2 3">
    <name type="scientific">Araneus ventricosus</name>
    <name type="common">Orbweaver spider</name>
    <name type="synonym">Epeira ventricosa</name>
    <dbReference type="NCBI Taxonomy" id="182803"/>
    <lineage>
        <taxon>Eukaryota</taxon>
        <taxon>Metazoa</taxon>
        <taxon>Ecdysozoa</taxon>
        <taxon>Arthropoda</taxon>
        <taxon>Chelicerata</taxon>
        <taxon>Arachnida</taxon>
        <taxon>Araneae</taxon>
        <taxon>Araneomorphae</taxon>
        <taxon>Entelegynae</taxon>
        <taxon>Araneoidea</taxon>
        <taxon>Araneidae</taxon>
        <taxon>Araneus</taxon>
    </lineage>
</organism>
<feature type="region of interest" description="Disordered" evidence="1">
    <location>
        <begin position="35"/>
        <end position="54"/>
    </location>
</feature>
<keyword evidence="3" id="KW-1185">Reference proteome</keyword>
<gene>
    <name evidence="2" type="ORF">AVEN_247891_1</name>
</gene>
<proteinExistence type="predicted"/>
<accession>A0A4Y2HTA3</accession>
<reference evidence="2 3" key="1">
    <citation type="journal article" date="2019" name="Sci. Rep.">
        <title>Orb-weaving spider Araneus ventricosus genome elucidates the spidroin gene catalogue.</title>
        <authorList>
            <person name="Kono N."/>
            <person name="Nakamura H."/>
            <person name="Ohtoshi R."/>
            <person name="Moran D.A.P."/>
            <person name="Shinohara A."/>
            <person name="Yoshida Y."/>
            <person name="Fujiwara M."/>
            <person name="Mori M."/>
            <person name="Tomita M."/>
            <person name="Arakawa K."/>
        </authorList>
    </citation>
    <scope>NUCLEOTIDE SEQUENCE [LARGE SCALE GENOMIC DNA]</scope>
</reference>
<dbReference type="EMBL" id="BGPR01002147">
    <property type="protein sequence ID" value="GBM68540.1"/>
    <property type="molecule type" value="Genomic_DNA"/>
</dbReference>
<dbReference type="Proteomes" id="UP000499080">
    <property type="component" value="Unassembled WGS sequence"/>
</dbReference>
<comment type="caution">
    <text evidence="2">The sequence shown here is derived from an EMBL/GenBank/DDBJ whole genome shotgun (WGS) entry which is preliminary data.</text>
</comment>
<evidence type="ECO:0000313" key="2">
    <source>
        <dbReference type="EMBL" id="GBM68540.1"/>
    </source>
</evidence>
<sequence>MTSMTPELAPPLQTSSPWQWKDFWSPKSNFNRHQAHIHSGSSVESGIEPDTLRPRCPGLATSQQVPSGVKRACSLFIILDLSTLLLMKKSRGVRSGDLGAMATEDHDPDQRPIQRCSSSVLRKSRTIVLQ</sequence>
<dbReference type="AlphaFoldDB" id="A0A4Y2HTA3"/>
<protein>
    <submittedName>
        <fullName evidence="2">Uncharacterized protein</fullName>
    </submittedName>
</protein>
<evidence type="ECO:0000256" key="1">
    <source>
        <dbReference type="SAM" id="MobiDB-lite"/>
    </source>
</evidence>